<dbReference type="EMBL" id="CP032698">
    <property type="protein sequence ID" value="AYG78569.1"/>
    <property type="molecule type" value="Genomic_DNA"/>
</dbReference>
<dbReference type="KEGG" id="shun:DWB77_00677"/>
<proteinExistence type="predicted"/>
<dbReference type="SUPFAM" id="SSF53335">
    <property type="entry name" value="S-adenosyl-L-methionine-dependent methyltransferases"/>
    <property type="match status" value="1"/>
</dbReference>
<reference evidence="2 3" key="1">
    <citation type="submission" date="2018-10" db="EMBL/GenBank/DDBJ databases">
        <title>Relationship between Morphology and Antimicrobial Activity in Streptomyces.</title>
        <authorList>
            <person name="Kang H.J."/>
            <person name="Kim S.B."/>
        </authorList>
    </citation>
    <scope>NUCLEOTIDE SEQUENCE [LARGE SCALE GENOMIC DNA]</scope>
    <source>
        <strain evidence="2 3">BH38</strain>
    </source>
</reference>
<dbReference type="Pfam" id="PF13489">
    <property type="entry name" value="Methyltransf_23"/>
    <property type="match status" value="1"/>
</dbReference>
<keyword evidence="3" id="KW-1185">Reference proteome</keyword>
<sequence length="226" mass="25309">MRVTDTKPLSSTAGYGEAADTLVEQYESVSFADVHRDVLHLFPVRPSAILDIGAGSGRDAAALARQGHMVVAAEPTAELRALGQRIHGDRKFEWVDDSLPEMRMLRSRAQRFDLILLTAVWMHLDALQRALAMKSITDMLAREGRVVLSLRHGPVPAGRRMFDVSVRETVDLARGHGLRVVHHSEREDPHARHGVRWSYLGLQQETAADTPVQRGQRRSSRFHRSS</sequence>
<accession>A0A387H5Q6</accession>
<dbReference type="AlphaFoldDB" id="A0A387H5Q6"/>
<gene>
    <name evidence="2" type="ORF">DWB77_00677</name>
</gene>
<feature type="compositionally biased region" description="Basic residues" evidence="1">
    <location>
        <begin position="215"/>
        <end position="226"/>
    </location>
</feature>
<dbReference type="Proteomes" id="UP000271554">
    <property type="component" value="Chromosome"/>
</dbReference>
<evidence type="ECO:0000313" key="2">
    <source>
        <dbReference type="EMBL" id="AYG78569.1"/>
    </source>
</evidence>
<dbReference type="OrthoDB" id="9810615at2"/>
<dbReference type="InterPro" id="IPR029063">
    <property type="entry name" value="SAM-dependent_MTases_sf"/>
</dbReference>
<name>A0A387H5Q6_9ACTN</name>
<evidence type="ECO:0000313" key="3">
    <source>
        <dbReference type="Proteomes" id="UP000271554"/>
    </source>
</evidence>
<evidence type="ECO:0000256" key="1">
    <source>
        <dbReference type="SAM" id="MobiDB-lite"/>
    </source>
</evidence>
<dbReference type="CDD" id="cd02440">
    <property type="entry name" value="AdoMet_MTases"/>
    <property type="match status" value="1"/>
</dbReference>
<protein>
    <submittedName>
        <fullName evidence="2">Uncharacterized protein</fullName>
    </submittedName>
</protein>
<feature type="region of interest" description="Disordered" evidence="1">
    <location>
        <begin position="207"/>
        <end position="226"/>
    </location>
</feature>
<dbReference type="Gene3D" id="3.40.50.150">
    <property type="entry name" value="Vaccinia Virus protein VP39"/>
    <property type="match status" value="1"/>
</dbReference>
<organism evidence="2 3">
    <name type="scientific">Streptomyces hundungensis</name>
    <dbReference type="NCBI Taxonomy" id="1077946"/>
    <lineage>
        <taxon>Bacteria</taxon>
        <taxon>Bacillati</taxon>
        <taxon>Actinomycetota</taxon>
        <taxon>Actinomycetes</taxon>
        <taxon>Kitasatosporales</taxon>
        <taxon>Streptomycetaceae</taxon>
        <taxon>Streptomyces</taxon>
    </lineage>
</organism>